<evidence type="ECO:0000313" key="4">
    <source>
        <dbReference type="EMBL" id="MEQ2231246.1"/>
    </source>
</evidence>
<sequence length="131" mass="14463">MCYCNQIYYFPLYSVSIFIPLTAADDLIRLAGSDGYCSGRVEIYHNGTWGTVCDDGWDASDAEVVCRQLGCGQLLDIPPPGYFAQGYGPIWIDDVNCRGSETSLLTCWHRGFGTHDCEHYEDAGVICSSVL</sequence>
<reference evidence="4 5" key="1">
    <citation type="submission" date="2021-06" db="EMBL/GenBank/DDBJ databases">
        <authorList>
            <person name="Palmer J.M."/>
        </authorList>
    </citation>
    <scope>NUCLEOTIDE SEQUENCE [LARGE SCALE GENOMIC DNA]</scope>
    <source>
        <strain evidence="5">if_2019</strain>
        <tissue evidence="4">Muscle</tissue>
    </source>
</reference>
<protein>
    <recommendedName>
        <fullName evidence="3">SRCR domain-containing protein</fullName>
    </recommendedName>
</protein>
<dbReference type="Proteomes" id="UP001482620">
    <property type="component" value="Unassembled WGS sequence"/>
</dbReference>
<dbReference type="PANTHER" id="PTHR48071">
    <property type="entry name" value="SRCR DOMAIN-CONTAINING PROTEIN"/>
    <property type="match status" value="1"/>
</dbReference>
<dbReference type="InterPro" id="IPR001190">
    <property type="entry name" value="SRCR"/>
</dbReference>
<dbReference type="SUPFAM" id="SSF56487">
    <property type="entry name" value="SRCR-like"/>
    <property type="match status" value="1"/>
</dbReference>
<proteinExistence type="predicted"/>
<accession>A0ABV0TGX1</accession>
<gene>
    <name evidence="4" type="ORF">ILYODFUR_037582</name>
</gene>
<evidence type="ECO:0000256" key="2">
    <source>
        <dbReference type="PROSITE-ProRule" id="PRU00196"/>
    </source>
</evidence>
<keyword evidence="5" id="KW-1185">Reference proteome</keyword>
<organism evidence="4 5">
    <name type="scientific">Ilyodon furcidens</name>
    <name type="common">goldbreast splitfin</name>
    <dbReference type="NCBI Taxonomy" id="33524"/>
    <lineage>
        <taxon>Eukaryota</taxon>
        <taxon>Metazoa</taxon>
        <taxon>Chordata</taxon>
        <taxon>Craniata</taxon>
        <taxon>Vertebrata</taxon>
        <taxon>Euteleostomi</taxon>
        <taxon>Actinopterygii</taxon>
        <taxon>Neopterygii</taxon>
        <taxon>Teleostei</taxon>
        <taxon>Neoteleostei</taxon>
        <taxon>Acanthomorphata</taxon>
        <taxon>Ovalentaria</taxon>
        <taxon>Atherinomorphae</taxon>
        <taxon>Cyprinodontiformes</taxon>
        <taxon>Goodeidae</taxon>
        <taxon>Ilyodon</taxon>
    </lineage>
</organism>
<comment type="caution">
    <text evidence="4">The sequence shown here is derived from an EMBL/GenBank/DDBJ whole genome shotgun (WGS) entry which is preliminary data.</text>
</comment>
<evidence type="ECO:0000259" key="3">
    <source>
        <dbReference type="PROSITE" id="PS50287"/>
    </source>
</evidence>
<dbReference type="PRINTS" id="PR00258">
    <property type="entry name" value="SPERACTRCPTR"/>
</dbReference>
<feature type="domain" description="SRCR" evidence="3">
    <location>
        <begin position="28"/>
        <end position="128"/>
    </location>
</feature>
<evidence type="ECO:0000256" key="1">
    <source>
        <dbReference type="ARBA" id="ARBA00023157"/>
    </source>
</evidence>
<dbReference type="PANTHER" id="PTHR48071:SF27">
    <property type="entry name" value="SCAVENGER RECEPTOR CYSTEINE-RICH TYPE 1 PROTEIN M130-LIKE"/>
    <property type="match status" value="1"/>
</dbReference>
<dbReference type="EMBL" id="JAHRIQ010031587">
    <property type="protein sequence ID" value="MEQ2231246.1"/>
    <property type="molecule type" value="Genomic_DNA"/>
</dbReference>
<feature type="disulfide bond" evidence="2">
    <location>
        <begin position="53"/>
        <end position="117"/>
    </location>
</feature>
<name>A0ABV0TGX1_9TELE</name>
<dbReference type="PROSITE" id="PS50287">
    <property type="entry name" value="SRCR_2"/>
    <property type="match status" value="1"/>
</dbReference>
<feature type="disulfide bond" evidence="2">
    <location>
        <begin position="97"/>
        <end position="107"/>
    </location>
</feature>
<dbReference type="SMART" id="SM00202">
    <property type="entry name" value="SR"/>
    <property type="match status" value="1"/>
</dbReference>
<keyword evidence="1 2" id="KW-1015">Disulfide bond</keyword>
<dbReference type="Gene3D" id="3.10.250.10">
    <property type="entry name" value="SRCR-like domain"/>
    <property type="match status" value="1"/>
</dbReference>
<dbReference type="InterPro" id="IPR036772">
    <property type="entry name" value="SRCR-like_dom_sf"/>
</dbReference>
<evidence type="ECO:0000313" key="5">
    <source>
        <dbReference type="Proteomes" id="UP001482620"/>
    </source>
</evidence>
<dbReference type="Pfam" id="PF00530">
    <property type="entry name" value="SRCR"/>
    <property type="match status" value="1"/>
</dbReference>
<feature type="disulfide bond" evidence="2">
    <location>
        <begin position="66"/>
        <end position="127"/>
    </location>
</feature>